<keyword evidence="7" id="KW-1185">Reference proteome</keyword>
<dbReference type="InterPro" id="IPR000847">
    <property type="entry name" value="LysR_HTH_N"/>
</dbReference>
<dbReference type="PROSITE" id="PS50931">
    <property type="entry name" value="HTH_LYSR"/>
    <property type="match status" value="1"/>
</dbReference>
<protein>
    <submittedName>
        <fullName evidence="6">LysR family transcriptional regulator</fullName>
    </submittedName>
</protein>
<comment type="caution">
    <text evidence="6">The sequence shown here is derived from an EMBL/GenBank/DDBJ whole genome shotgun (WGS) entry which is preliminary data.</text>
</comment>
<evidence type="ECO:0000313" key="6">
    <source>
        <dbReference type="EMBL" id="PYD48600.1"/>
    </source>
</evidence>
<accession>A0ABX5P494</accession>
<dbReference type="EMBL" id="PRCW01000028">
    <property type="protein sequence ID" value="PYD48600.1"/>
    <property type="molecule type" value="Genomic_DNA"/>
</dbReference>
<sequence length="291" mass="32791">MIRLDDMALFVEVVRARSFRRAAASLGMPNSTLSRRVSELEKSIGLRLLHRSTRKIEITEAGQLYFERCKKIIEEARVAHEQLDTMLVQPRGLLRASLPVDFATTYLAPLIAEFSETYPDIQFEFDLTPRNVDLVSEPFDVAIRIGNPVDSPLIARQLAILTPSLYAAPAYMATHGEPREPADLAKHECLDFPGATQWSLRREEENVTVQVSGRFHVNSQGMIRKLAVLGLGIVLLPSGLAAEDVSAGRLRPIMTDWQGNRMPVYALTETRLLPARTQLFVEFLRKKLKRL</sequence>
<keyword evidence="4" id="KW-0804">Transcription</keyword>
<evidence type="ECO:0000256" key="3">
    <source>
        <dbReference type="ARBA" id="ARBA00023125"/>
    </source>
</evidence>
<dbReference type="InterPro" id="IPR058163">
    <property type="entry name" value="LysR-type_TF_proteobact-type"/>
</dbReference>
<evidence type="ECO:0000256" key="1">
    <source>
        <dbReference type="ARBA" id="ARBA00009437"/>
    </source>
</evidence>
<dbReference type="Pfam" id="PF03466">
    <property type="entry name" value="LysR_substrate"/>
    <property type="match status" value="1"/>
</dbReference>
<dbReference type="InterPro" id="IPR005119">
    <property type="entry name" value="LysR_subst-bd"/>
</dbReference>
<dbReference type="RefSeq" id="WP_110559537.1">
    <property type="nucleotide sequence ID" value="NZ_PRCW01000028.1"/>
</dbReference>
<dbReference type="Pfam" id="PF00126">
    <property type="entry name" value="HTH_1"/>
    <property type="match status" value="1"/>
</dbReference>
<proteinExistence type="inferred from homology"/>
<evidence type="ECO:0000313" key="7">
    <source>
        <dbReference type="Proteomes" id="UP000248116"/>
    </source>
</evidence>
<gene>
    <name evidence="6" type="ORF">C3920_03565</name>
</gene>
<dbReference type="SUPFAM" id="SSF46785">
    <property type="entry name" value="Winged helix' DNA-binding domain"/>
    <property type="match status" value="1"/>
</dbReference>
<evidence type="ECO:0000259" key="5">
    <source>
        <dbReference type="PROSITE" id="PS50931"/>
    </source>
</evidence>
<comment type="similarity">
    <text evidence="1">Belongs to the LysR transcriptional regulatory family.</text>
</comment>
<dbReference type="SUPFAM" id="SSF53850">
    <property type="entry name" value="Periplasmic binding protein-like II"/>
    <property type="match status" value="1"/>
</dbReference>
<name>A0ABX5P494_9PROT</name>
<organism evidence="6 7">
    <name type="scientific">Novacetimonas pomaceti</name>
    <dbReference type="NCBI Taxonomy" id="2021998"/>
    <lineage>
        <taxon>Bacteria</taxon>
        <taxon>Pseudomonadati</taxon>
        <taxon>Pseudomonadota</taxon>
        <taxon>Alphaproteobacteria</taxon>
        <taxon>Acetobacterales</taxon>
        <taxon>Acetobacteraceae</taxon>
        <taxon>Novacetimonas</taxon>
    </lineage>
</organism>
<dbReference type="PANTHER" id="PTHR30537">
    <property type="entry name" value="HTH-TYPE TRANSCRIPTIONAL REGULATOR"/>
    <property type="match status" value="1"/>
</dbReference>
<keyword evidence="3" id="KW-0238">DNA-binding</keyword>
<dbReference type="CDD" id="cd08422">
    <property type="entry name" value="PBP2_CrgA_like"/>
    <property type="match status" value="1"/>
</dbReference>
<dbReference type="InterPro" id="IPR036390">
    <property type="entry name" value="WH_DNA-bd_sf"/>
</dbReference>
<dbReference type="InterPro" id="IPR036388">
    <property type="entry name" value="WH-like_DNA-bd_sf"/>
</dbReference>
<dbReference type="PANTHER" id="PTHR30537:SF5">
    <property type="entry name" value="HTH-TYPE TRANSCRIPTIONAL ACTIVATOR TTDR-RELATED"/>
    <property type="match status" value="1"/>
</dbReference>
<dbReference type="Gene3D" id="1.10.10.10">
    <property type="entry name" value="Winged helix-like DNA-binding domain superfamily/Winged helix DNA-binding domain"/>
    <property type="match status" value="1"/>
</dbReference>
<evidence type="ECO:0000256" key="4">
    <source>
        <dbReference type="ARBA" id="ARBA00023163"/>
    </source>
</evidence>
<dbReference type="Proteomes" id="UP000248116">
    <property type="component" value="Unassembled WGS sequence"/>
</dbReference>
<keyword evidence="2" id="KW-0805">Transcription regulation</keyword>
<reference evidence="6 7" key="1">
    <citation type="submission" date="2018-02" db="EMBL/GenBank/DDBJ databases">
        <authorList>
            <person name="Skraban J."/>
            <person name="Trcek J."/>
        </authorList>
    </citation>
    <scope>NUCLEOTIDE SEQUENCE [LARGE SCALE GENOMIC DNA]</scope>
    <source>
        <strain evidence="6 7">AV446</strain>
    </source>
</reference>
<dbReference type="Gene3D" id="3.40.190.290">
    <property type="match status" value="1"/>
</dbReference>
<feature type="domain" description="HTH lysR-type" evidence="5">
    <location>
        <begin position="2"/>
        <end position="59"/>
    </location>
</feature>
<evidence type="ECO:0000256" key="2">
    <source>
        <dbReference type="ARBA" id="ARBA00023015"/>
    </source>
</evidence>